<feature type="domain" description="Tape measure protein N-terminal" evidence="4">
    <location>
        <begin position="609"/>
        <end position="798"/>
    </location>
</feature>
<protein>
    <submittedName>
        <fullName evidence="5">Putative tail tape measure protein</fullName>
    </submittedName>
</protein>
<dbReference type="PANTHER" id="PTHR38812">
    <property type="entry name" value="MU-LIKE PROPHAGE FLUMU PROTEIN GP42"/>
    <property type="match status" value="1"/>
</dbReference>
<dbReference type="InterPro" id="IPR013491">
    <property type="entry name" value="Tape_meas_N"/>
</dbReference>
<evidence type="ECO:0000256" key="3">
    <source>
        <dbReference type="SAM" id="Phobius"/>
    </source>
</evidence>
<keyword evidence="6" id="KW-1185">Reference proteome</keyword>
<keyword evidence="3" id="KW-1133">Transmembrane helix</keyword>
<dbReference type="PANTHER" id="PTHR38812:SF2">
    <property type="entry name" value="MU-LIKE PROPHAGE FLUMU PROTEIN GP42"/>
    <property type="match status" value="1"/>
</dbReference>
<keyword evidence="3" id="KW-0472">Membrane</keyword>
<evidence type="ECO:0000313" key="5">
    <source>
        <dbReference type="EMBL" id="ASW27646.1"/>
    </source>
</evidence>
<feature type="compositionally biased region" description="Polar residues" evidence="2">
    <location>
        <begin position="91"/>
        <end position="105"/>
    </location>
</feature>
<dbReference type="InterPro" id="IPR053058">
    <property type="entry name" value="Mulikevirus_tape_measure"/>
</dbReference>
<feature type="region of interest" description="Disordered" evidence="2">
    <location>
        <begin position="268"/>
        <end position="294"/>
    </location>
</feature>
<dbReference type="NCBIfam" id="TIGR02675">
    <property type="entry name" value="tape_meas_nterm"/>
    <property type="match status" value="1"/>
</dbReference>
<dbReference type="EMBL" id="MF476925">
    <property type="protein sequence ID" value="ASW27646.1"/>
    <property type="molecule type" value="Genomic_DNA"/>
</dbReference>
<proteinExistence type="predicted"/>
<organism evidence="5 6">
    <name type="scientific">Klebsiella phage YMC16/01/N133_KPN_BP</name>
    <dbReference type="NCBI Taxonomy" id="2026102"/>
    <lineage>
        <taxon>Viruses</taxon>
        <taxon>Duplodnaviria</taxon>
        <taxon>Heunggongvirae</taxon>
        <taxon>Uroviricota</taxon>
        <taxon>Caudoviricetes</taxon>
        <taxon>Casjensviridae</taxon>
        <taxon>Seodaemunguvirus</taxon>
        <taxon>Seodaemunguvirus YMC16-01N133</taxon>
    </lineage>
</organism>
<sequence length="1490" mass="155398">MAKGEVDLIIKAKNEASKSLDAITASLKNLTDQQIIAGDSADKADGKLASLSLELTKLRTNAQNLQQLANIGAVIDKATAALERQKETLQQANSEQQKLASQSETMKSRQQELSASLKLATADLEKQKAAVTSARSSLSELNKEATTLTNGQRNAQRSLDALTKLIATQEAALEKAAAKHAQLAAAVDAAEKPTKRLTTSLEAAERALAKRQAALDASRQKEAGLRDTLTQNATAQEKNAAAIAEATSKLQSEQKAADAAKAAVSALNTESSSLSKSQQSLSRDMEKSAATTAELQKGLDASQAEFSQIQAVADKARAKVGQASASMTDVGQSAVQAAAQLATFAARMKVLQAGSGTSSLKTTLFDPAAVTDALSALSKAQAVVQATERDYSRAAVSADDLKNATIAAGKAGQTLSTVTTAVTQQKAAVDGAEASWKAAEAEVKRLAIAMREAGQPSEQLAAALGQAQGQAKLAKNEFLNQKNVGDQLAKALQQAGVGAGTLSSAEASLAGSTRAATSTMNQATQASNALASAQNNAQQSGSRLQSFFASLVSGGNRVATAAGQAAGGLAKIRSGAVSASGPVGSLTGELRGLVAQVAGLYAIKEGITGIIQTSNQFDALSAKLGVAFAGDVTKANQALDYSLAVARNLKLPLLETANSYSQLASAARGTSLEGDGVNKIFTAFAQAARVTRTSTADLDGIFRALTQSISKGKVQAEELRGQLGDRLPGAIQLMASALGVGTKDLEKMLEKGQLTTDTLVRMAAEVSSRVAPELEKALNSPQAKLQAFQNSWTELQLKLAQSGFLDAIANAAERFGDALSRPDVIQSVTELGQGLANLVNYFAQLEDPVGKVTTLFEVLVGLQLASWIGGIITGLVSMVSGLYALATAAAAADIALAPILITVGALAALFALPWLATWAYDNFPVFAELVLKSKGAALQAWSGIVEGWNVAGALLVNSFEQVINNIMAMWRSMMSWIATTSSDLLSKVGLGGLVEGWAAEAQKASEEAGKKAADSQKAHEQEITSIHAKAAKDRADIDADIARQVQDKLTEISRRGEKDRAKGAVVPTVPGVNAGAGLGTVTPPSGTFKPDTSDADAKAAERAAKKRAQLEQSVADQISSIRARLDQNRANDLDTQLKGVEEKYKGLYDDLRKLGLSETSEQWKQVDALKAQEMQLVRNKAAKAEQQAQDKKTREDMQNINDLMSLRRELLEQIKYAEDHGDPQTANKLKEQFNNVNGLISAAADNMIKFWEAAGGPKADLAIAKLKALKDGLKNIDDGAILTADNINKTLLSTATSAGDSFIDKIAETGDVFGSLKESFLDFVSSFLTGIAKMIMQQIIFNALSSAGSAGGGGGLGGIIMSGISAMTGSAHTGGIAGSPTLNKRSVNPGVFANAVRYHTGGVVGLQPWEVPIIAKKNEEVLTEDDPRHINNVGSSTESGNGNSGMSNLQIINAIDSESVVQAGLSSPAGVKTVINLVKANKQTFKSILA</sequence>
<evidence type="ECO:0000256" key="2">
    <source>
        <dbReference type="SAM" id="MobiDB-lite"/>
    </source>
</evidence>
<dbReference type="GO" id="GO:0098003">
    <property type="term" value="P:viral tail assembly"/>
    <property type="evidence" value="ECO:0007669"/>
    <property type="project" value="UniProtKB-KW"/>
</dbReference>
<gene>
    <name evidence="5" type="ORF">KPNN133_027</name>
</gene>
<feature type="region of interest" description="Disordered" evidence="2">
    <location>
        <begin position="1075"/>
        <end position="1096"/>
    </location>
</feature>
<keyword evidence="3" id="KW-0812">Transmembrane</keyword>
<feature type="transmembrane region" description="Helical" evidence="3">
    <location>
        <begin position="897"/>
        <end position="920"/>
    </location>
</feature>
<evidence type="ECO:0000313" key="6">
    <source>
        <dbReference type="Proteomes" id="UP000221999"/>
    </source>
</evidence>
<reference evidence="5 6" key="1">
    <citation type="submission" date="2017-07" db="EMBL/GenBank/DDBJ databases">
        <title>Complete Genome Sequence of the Klebsiella phage YMC16/01/N133_KPN_BP.</title>
        <authorList>
            <person name="Jeon J."/>
            <person name="Yong D."/>
            <person name="Lee K."/>
        </authorList>
    </citation>
    <scope>NUCLEOTIDE SEQUENCE [LARGE SCALE GENOMIC DNA]</scope>
</reference>
<feature type="transmembrane region" description="Helical" evidence="3">
    <location>
        <begin position="864"/>
        <end position="885"/>
    </location>
</feature>
<evidence type="ECO:0000259" key="4">
    <source>
        <dbReference type="Pfam" id="PF20155"/>
    </source>
</evidence>
<feature type="compositionally biased region" description="Low complexity" evidence="2">
    <location>
        <begin position="268"/>
        <end position="282"/>
    </location>
</feature>
<keyword evidence="1" id="KW-1245">Viral tail assembly</keyword>
<dbReference type="Proteomes" id="UP000221999">
    <property type="component" value="Segment"/>
</dbReference>
<dbReference type="Pfam" id="PF20155">
    <property type="entry name" value="TMP_3"/>
    <property type="match status" value="1"/>
</dbReference>
<keyword evidence="1" id="KW-1188">Viral release from host cell</keyword>
<name>A0A248XD76_9CAUD</name>
<feature type="region of interest" description="Disordered" evidence="2">
    <location>
        <begin position="91"/>
        <end position="112"/>
    </location>
</feature>
<evidence type="ECO:0000256" key="1">
    <source>
        <dbReference type="ARBA" id="ARBA00022465"/>
    </source>
</evidence>
<accession>A0A248XD76</accession>